<evidence type="ECO:0000313" key="2">
    <source>
        <dbReference type="Proteomes" id="UP000007323"/>
    </source>
</evidence>
<dbReference type="RefSeq" id="YP_005098450.1">
    <property type="nucleotide sequence ID" value="NC_016767.1"/>
</dbReference>
<sequence length="90" mass="10197">MAVTVTWRDGWKHPIVTPSLRQLPRKAVVWWGDAVIYMKDGSRLESSWHSRRPISAEQAKEAMRAVAADMIADLENPDDAVDSGFVMKCR</sequence>
<keyword evidence="2" id="KW-1185">Reference proteome</keyword>
<protein>
    <submittedName>
        <fullName evidence="1">Uncharacterized protein</fullName>
    </submittedName>
</protein>
<evidence type="ECO:0000313" key="1">
    <source>
        <dbReference type="EMBL" id="AEY69635.1"/>
    </source>
</evidence>
<proteinExistence type="predicted"/>
<dbReference type="GeneID" id="11605355"/>
<name>H2DE76_9CAUD</name>
<accession>H2DE76</accession>
<dbReference type="Proteomes" id="UP000007323">
    <property type="component" value="Segment"/>
</dbReference>
<dbReference type="KEGG" id="vg:11605355"/>
<dbReference type="EMBL" id="JN585957">
    <property type="protein sequence ID" value="AEY69635.1"/>
    <property type="molecule type" value="Genomic_DNA"/>
</dbReference>
<gene>
    <name evidence="1" type="ORF">PEp14_00046</name>
</gene>
<reference evidence="1 2" key="1">
    <citation type="submission" date="2011-08" db="EMBL/GenBank/DDBJ databases">
        <authorList>
            <person name="Kim I.-G."/>
            <person name="Rhim S.-L."/>
        </authorList>
    </citation>
    <scope>NUCLEOTIDE SEQUENCE [LARGE SCALE GENOMIC DNA]</scope>
</reference>
<organism evidence="1 2">
    <name type="scientific">Erwinia phage PEp14</name>
    <dbReference type="NCBI Taxonomy" id="1131315"/>
    <lineage>
        <taxon>Viruses</taxon>
        <taxon>Duplodnaviria</taxon>
        <taxon>Heunggongvirae</taxon>
        <taxon>Uroviricota</taxon>
        <taxon>Caudoviricetes</taxon>
        <taxon>Pavtokvirus</taxon>
        <taxon>Pavtokvirus PEp14</taxon>
    </lineage>
</organism>